<dbReference type="AlphaFoldDB" id="A0A1W1VFP1"/>
<feature type="transmembrane region" description="Helical" evidence="1">
    <location>
        <begin position="12"/>
        <end position="34"/>
    </location>
</feature>
<reference evidence="2 3" key="1">
    <citation type="submission" date="2017-04" db="EMBL/GenBank/DDBJ databases">
        <authorList>
            <person name="Afonso C.L."/>
            <person name="Miller P.J."/>
            <person name="Scott M.A."/>
            <person name="Spackman E."/>
            <person name="Goraichik I."/>
            <person name="Dimitrov K.M."/>
            <person name="Suarez D.L."/>
            <person name="Swayne D.E."/>
        </authorList>
    </citation>
    <scope>NUCLEOTIDE SEQUENCE [LARGE SCALE GENOMIC DNA]</scope>
    <source>
        <strain evidence="2 3">KR-140</strain>
    </source>
</reference>
<keyword evidence="1" id="KW-0812">Transmembrane</keyword>
<evidence type="ECO:0000313" key="2">
    <source>
        <dbReference type="EMBL" id="SMB92126.1"/>
    </source>
</evidence>
<dbReference type="RefSeq" id="WP_139806910.1">
    <property type="nucleotide sequence ID" value="NZ_FWWU01000009.1"/>
</dbReference>
<gene>
    <name evidence="2" type="ORF">SAMN00790413_01451</name>
</gene>
<keyword evidence="3" id="KW-1185">Reference proteome</keyword>
<proteinExistence type="predicted"/>
<keyword evidence="1" id="KW-0472">Membrane</keyword>
<evidence type="ECO:0000256" key="1">
    <source>
        <dbReference type="SAM" id="Phobius"/>
    </source>
</evidence>
<dbReference type="Proteomes" id="UP000192582">
    <property type="component" value="Unassembled WGS sequence"/>
</dbReference>
<accession>A0A1W1VFP1</accession>
<protein>
    <submittedName>
        <fullName evidence="2">Uncharacterized protein</fullName>
    </submittedName>
</protein>
<evidence type="ECO:0000313" key="3">
    <source>
        <dbReference type="Proteomes" id="UP000192582"/>
    </source>
</evidence>
<organism evidence="2 3">
    <name type="scientific">Deinococcus hopiensis KR-140</name>
    <dbReference type="NCBI Taxonomy" id="695939"/>
    <lineage>
        <taxon>Bacteria</taxon>
        <taxon>Thermotogati</taxon>
        <taxon>Deinococcota</taxon>
        <taxon>Deinococci</taxon>
        <taxon>Deinococcales</taxon>
        <taxon>Deinococcaceae</taxon>
        <taxon>Deinococcus</taxon>
    </lineage>
</organism>
<dbReference type="OrthoDB" id="10013422at2"/>
<name>A0A1W1VFP1_9DEIO</name>
<dbReference type="STRING" id="695939.SAMN00790413_01451"/>
<dbReference type="EMBL" id="FWWU01000009">
    <property type="protein sequence ID" value="SMB92126.1"/>
    <property type="molecule type" value="Genomic_DNA"/>
</dbReference>
<keyword evidence="1" id="KW-1133">Transmembrane helix</keyword>
<sequence>MPTLLPHRRTPLPLIAGLLTVVLAVSAYGLLLAAQPHRAAGKTFPGPCPRAGTAPMPVACVPEPPNK</sequence>